<accession>A0A835MIP6</accession>
<keyword evidence="1" id="KW-0812">Transmembrane</keyword>
<protein>
    <submittedName>
        <fullName evidence="2">Uncharacterized protein</fullName>
    </submittedName>
</protein>
<proteinExistence type="predicted"/>
<name>A0A835MIP6_9ROSI</name>
<evidence type="ECO:0000256" key="1">
    <source>
        <dbReference type="SAM" id="Phobius"/>
    </source>
</evidence>
<reference evidence="2 3" key="1">
    <citation type="submission" date="2020-10" db="EMBL/GenBank/DDBJ databases">
        <title>Plant Genome Project.</title>
        <authorList>
            <person name="Zhang R.-G."/>
        </authorList>
    </citation>
    <scope>NUCLEOTIDE SEQUENCE [LARGE SCALE GENOMIC DNA]</scope>
    <source>
        <strain evidence="2">FAFU-HL-1</strain>
        <tissue evidence="2">Leaf</tissue>
    </source>
</reference>
<feature type="transmembrane region" description="Helical" evidence="1">
    <location>
        <begin position="7"/>
        <end position="28"/>
    </location>
</feature>
<keyword evidence="3" id="KW-1185">Reference proteome</keyword>
<evidence type="ECO:0000313" key="3">
    <source>
        <dbReference type="Proteomes" id="UP000657918"/>
    </source>
</evidence>
<dbReference type="Proteomes" id="UP000657918">
    <property type="component" value="Unassembled WGS sequence"/>
</dbReference>
<dbReference type="EMBL" id="JADGMS010000015">
    <property type="protein sequence ID" value="KAF9667325.1"/>
    <property type="molecule type" value="Genomic_DNA"/>
</dbReference>
<sequence length="116" mass="12697">MIRRRFLGGGVAIVIRVLDGVTLGIWVMHCHLGLISLYTGSEDETVRSLGFQCGQDYDFVEIFESKMLAGAASDGSVKRSLGFCCGLLRWLRVQGSTDINDGKNHPWSFVTAALSN</sequence>
<gene>
    <name evidence="2" type="ORF">SADUNF_Sadunf15G0011100</name>
</gene>
<comment type="caution">
    <text evidence="2">The sequence shown here is derived from an EMBL/GenBank/DDBJ whole genome shotgun (WGS) entry which is preliminary data.</text>
</comment>
<keyword evidence="1" id="KW-0472">Membrane</keyword>
<organism evidence="2 3">
    <name type="scientific">Salix dunnii</name>
    <dbReference type="NCBI Taxonomy" id="1413687"/>
    <lineage>
        <taxon>Eukaryota</taxon>
        <taxon>Viridiplantae</taxon>
        <taxon>Streptophyta</taxon>
        <taxon>Embryophyta</taxon>
        <taxon>Tracheophyta</taxon>
        <taxon>Spermatophyta</taxon>
        <taxon>Magnoliopsida</taxon>
        <taxon>eudicotyledons</taxon>
        <taxon>Gunneridae</taxon>
        <taxon>Pentapetalae</taxon>
        <taxon>rosids</taxon>
        <taxon>fabids</taxon>
        <taxon>Malpighiales</taxon>
        <taxon>Salicaceae</taxon>
        <taxon>Saliceae</taxon>
        <taxon>Salix</taxon>
    </lineage>
</organism>
<keyword evidence="1" id="KW-1133">Transmembrane helix</keyword>
<evidence type="ECO:0000313" key="2">
    <source>
        <dbReference type="EMBL" id="KAF9667325.1"/>
    </source>
</evidence>
<dbReference type="AlphaFoldDB" id="A0A835MIP6"/>